<dbReference type="GO" id="GO:0022857">
    <property type="term" value="F:transmembrane transporter activity"/>
    <property type="evidence" value="ECO:0007669"/>
    <property type="project" value="InterPro"/>
</dbReference>
<reference evidence="2 3" key="1">
    <citation type="submission" date="2019-03" db="EMBL/GenBank/DDBJ databases">
        <title>Genomic Encyclopedia of Type Strains, Phase IV (KMG-IV): sequencing the most valuable type-strain genomes for metagenomic binning, comparative biology and taxonomic classification.</title>
        <authorList>
            <person name="Goeker M."/>
        </authorList>
    </citation>
    <scope>NUCLEOTIDE SEQUENCE [LARGE SCALE GENOMIC DNA]</scope>
    <source>
        <strain evidence="2 3">DSM 10053</strain>
    </source>
</reference>
<dbReference type="NCBIfam" id="TIGR01730">
    <property type="entry name" value="RND_mfp"/>
    <property type="match status" value="1"/>
</dbReference>
<dbReference type="Proteomes" id="UP000295496">
    <property type="component" value="Unassembled WGS sequence"/>
</dbReference>
<comment type="caution">
    <text evidence="2">The sequence shown here is derived from an EMBL/GenBank/DDBJ whole genome shotgun (WGS) entry which is preliminary data.</text>
</comment>
<evidence type="ECO:0000313" key="3">
    <source>
        <dbReference type="Proteomes" id="UP000295496"/>
    </source>
</evidence>
<dbReference type="PANTHER" id="PTHR30438">
    <property type="entry name" value="36 KDA ANTIGEN-RELATED"/>
    <property type="match status" value="1"/>
</dbReference>
<sequence length="294" mass="32081">MKKFLVLIIIAAIAGGVYYYTQQGKSASLDGIASVNGRLELERFDVATLYAGRVEEVFVKEGDDVVKDQELARLSSTTSQSKVDAAQAQIAYQEQQVVLAQIDLDNALKLRRGNLVAQTEVDNKQAKLNAALAAVEQAKAQEREVASQNVDMMIKSPINGRVEYKIAEPGNVLGVGGKVVSILDLSDVYMNVFLPSYQSNLVRIGDEARIKVDGTDYVFPATITYVAADAQFTPKSVETEEERAKLVFKVKLQVPVDVAAKYASLLKGGMTAMGYVKYDAQSNWTDSLSVKLPE</sequence>
<dbReference type="GO" id="GO:0005886">
    <property type="term" value="C:plasma membrane"/>
    <property type="evidence" value="ECO:0007669"/>
    <property type="project" value="TreeGrafter"/>
</dbReference>
<comment type="similarity">
    <text evidence="1">Belongs to the membrane fusion protein (MFP) (TC 8.A.1) family.</text>
</comment>
<gene>
    <name evidence="2" type="ORF">EV692_1504</name>
</gene>
<organism evidence="2 3">
    <name type="scientific">Lonepinella koalarum</name>
    <dbReference type="NCBI Taxonomy" id="53417"/>
    <lineage>
        <taxon>Bacteria</taxon>
        <taxon>Pseudomonadati</taxon>
        <taxon>Pseudomonadota</taxon>
        <taxon>Gammaproteobacteria</taxon>
        <taxon>Pasteurellales</taxon>
        <taxon>Pasteurellaceae</taxon>
        <taxon>Lonepinella</taxon>
    </lineage>
</organism>
<dbReference type="PANTHER" id="PTHR30438:SF2">
    <property type="entry name" value="MEMBRANE PROTEIN"/>
    <property type="match status" value="1"/>
</dbReference>
<dbReference type="Gene3D" id="2.40.50.100">
    <property type="match status" value="1"/>
</dbReference>
<keyword evidence="3" id="KW-1185">Reference proteome</keyword>
<protein>
    <submittedName>
        <fullName evidence="2">HlyD family secretion protein</fullName>
    </submittedName>
</protein>
<evidence type="ECO:0000256" key="1">
    <source>
        <dbReference type="ARBA" id="ARBA00009477"/>
    </source>
</evidence>
<dbReference type="Gene3D" id="2.40.30.170">
    <property type="match status" value="1"/>
</dbReference>
<evidence type="ECO:0000313" key="2">
    <source>
        <dbReference type="EMBL" id="TCK69580.1"/>
    </source>
</evidence>
<dbReference type="RefSeq" id="WP_132302089.1">
    <property type="nucleotide sequence ID" value="NZ_CP170642.1"/>
</dbReference>
<proteinExistence type="inferred from homology"/>
<name>A0A4R1KYD4_9PAST</name>
<dbReference type="SUPFAM" id="SSF111369">
    <property type="entry name" value="HlyD-like secretion proteins"/>
    <property type="match status" value="1"/>
</dbReference>
<dbReference type="InterPro" id="IPR006143">
    <property type="entry name" value="RND_pump_MFP"/>
</dbReference>
<dbReference type="AlphaFoldDB" id="A0A4R1KYD4"/>
<dbReference type="Gene3D" id="1.10.287.470">
    <property type="entry name" value="Helix hairpin bin"/>
    <property type="match status" value="1"/>
</dbReference>
<accession>A0A4R1KYD4</accession>
<dbReference type="EMBL" id="SMGJ01000004">
    <property type="protein sequence ID" value="TCK69580.1"/>
    <property type="molecule type" value="Genomic_DNA"/>
</dbReference>